<comment type="caution">
    <text evidence="2">The sequence shown here is derived from an EMBL/GenBank/DDBJ whole genome shotgun (WGS) entry which is preliminary data.</text>
</comment>
<keyword evidence="3" id="KW-1185">Reference proteome</keyword>
<reference evidence="2 3" key="1">
    <citation type="submission" date="2020-06" db="EMBL/GenBank/DDBJ databases">
        <title>Transcriptomic and genomic resources for Thalictrum thalictroides and T. hernandezii: Facilitating candidate gene discovery in an emerging model plant lineage.</title>
        <authorList>
            <person name="Arias T."/>
            <person name="Riano-Pachon D.M."/>
            <person name="Di Stilio V.S."/>
        </authorList>
    </citation>
    <scope>NUCLEOTIDE SEQUENCE [LARGE SCALE GENOMIC DNA]</scope>
    <source>
        <strain evidence="3">cv. WT478/WT964</strain>
        <tissue evidence="2">Leaves</tissue>
    </source>
</reference>
<feature type="compositionally biased region" description="Basic and acidic residues" evidence="1">
    <location>
        <begin position="74"/>
        <end position="86"/>
    </location>
</feature>
<gene>
    <name evidence="2" type="ORF">FRX31_011067</name>
</gene>
<evidence type="ECO:0000313" key="2">
    <source>
        <dbReference type="EMBL" id="KAF5199346.1"/>
    </source>
</evidence>
<feature type="compositionally biased region" description="Acidic residues" evidence="1">
    <location>
        <begin position="14"/>
        <end position="31"/>
    </location>
</feature>
<dbReference type="EMBL" id="JABWDY010012090">
    <property type="protein sequence ID" value="KAF5199346.1"/>
    <property type="molecule type" value="Genomic_DNA"/>
</dbReference>
<evidence type="ECO:0000256" key="1">
    <source>
        <dbReference type="SAM" id="MobiDB-lite"/>
    </source>
</evidence>
<evidence type="ECO:0000313" key="3">
    <source>
        <dbReference type="Proteomes" id="UP000554482"/>
    </source>
</evidence>
<feature type="region of interest" description="Disordered" evidence="1">
    <location>
        <begin position="1"/>
        <end position="98"/>
    </location>
</feature>
<dbReference type="AlphaFoldDB" id="A0A7J6WPP8"/>
<protein>
    <submittedName>
        <fullName evidence="2">Uncharacterized protein</fullName>
    </submittedName>
</protein>
<proteinExistence type="predicted"/>
<accession>A0A7J6WPP8</accession>
<organism evidence="2 3">
    <name type="scientific">Thalictrum thalictroides</name>
    <name type="common">Rue-anemone</name>
    <name type="synonym">Anemone thalictroides</name>
    <dbReference type="NCBI Taxonomy" id="46969"/>
    <lineage>
        <taxon>Eukaryota</taxon>
        <taxon>Viridiplantae</taxon>
        <taxon>Streptophyta</taxon>
        <taxon>Embryophyta</taxon>
        <taxon>Tracheophyta</taxon>
        <taxon>Spermatophyta</taxon>
        <taxon>Magnoliopsida</taxon>
        <taxon>Ranunculales</taxon>
        <taxon>Ranunculaceae</taxon>
        <taxon>Thalictroideae</taxon>
        <taxon>Thalictrum</taxon>
    </lineage>
</organism>
<feature type="compositionally biased region" description="Basic and acidic residues" evidence="1">
    <location>
        <begin position="32"/>
        <end position="43"/>
    </location>
</feature>
<sequence length="98" mass="10746">MGTIESLQLKAEEKIDEDVNNEESAGTDEQSDNGKAERQDDSKVVQNPPENKAKRVYKKRKINSEPLLSNPDVVGKDDKSSEEQKAKSGLGVADSIES</sequence>
<name>A0A7J6WPP8_THATH</name>
<dbReference type="Proteomes" id="UP000554482">
    <property type="component" value="Unassembled WGS sequence"/>
</dbReference>